<sequence length="283" mass="31270">MAGLGGAEGPSPCMSMASQFFSKEECSSDGMSISERVVDLLNQAALITNDSKFNILKQVQKLIINKDPMLLDSFLDEIITFQADKSIEVRKFVVGFIEELLLKLIANLNMLLKDENVNMVKKAILTMTQLYKVALQWMVKLKVISELQEACWEMMAAMASDIILLLDLDNDSIRTHAIKFMEGLIITLSSRMADSDVPKRHENDISLECIPKDHPYIKYSEAGWHGVVGSLPRGGGGQGRHGNGDTQLSVPSPSPQMCCGRKVKPPWSSSSSSWCTWQSPAST</sequence>
<feature type="region of interest" description="Disordered" evidence="4">
    <location>
        <begin position="230"/>
        <end position="283"/>
    </location>
</feature>
<dbReference type="PANTHER" id="PTHR15245">
    <property type="entry name" value="SYMPLEKIN-RELATED"/>
    <property type="match status" value="1"/>
</dbReference>
<dbReference type="GO" id="GO:0006397">
    <property type="term" value="P:mRNA processing"/>
    <property type="evidence" value="ECO:0007669"/>
    <property type="project" value="UniProtKB-KW"/>
</dbReference>
<organism evidence="6 7">
    <name type="scientific">Buteo japonicus</name>
    <dbReference type="NCBI Taxonomy" id="224669"/>
    <lineage>
        <taxon>Eukaryota</taxon>
        <taxon>Metazoa</taxon>
        <taxon>Chordata</taxon>
        <taxon>Craniata</taxon>
        <taxon>Vertebrata</taxon>
        <taxon>Euteleostomi</taxon>
        <taxon>Archelosauria</taxon>
        <taxon>Archosauria</taxon>
        <taxon>Dinosauria</taxon>
        <taxon>Saurischia</taxon>
        <taxon>Theropoda</taxon>
        <taxon>Coelurosauria</taxon>
        <taxon>Aves</taxon>
        <taxon>Neognathae</taxon>
        <taxon>Neoaves</taxon>
        <taxon>Telluraves</taxon>
        <taxon>Accipitrimorphae</taxon>
        <taxon>Accipitriformes</taxon>
        <taxon>Accipitridae</taxon>
        <taxon>Accipitrinae</taxon>
        <taxon>Buteo</taxon>
    </lineage>
</organism>
<dbReference type="InterPro" id="IPR016024">
    <property type="entry name" value="ARM-type_fold"/>
</dbReference>
<dbReference type="AlphaFoldDB" id="A0A8C0AT14"/>
<evidence type="ECO:0000259" key="5">
    <source>
        <dbReference type="Pfam" id="PF11935"/>
    </source>
</evidence>
<evidence type="ECO:0000313" key="6">
    <source>
        <dbReference type="Ensembl" id="ENSBJAP00000006694.1"/>
    </source>
</evidence>
<feature type="compositionally biased region" description="Gly residues" evidence="4">
    <location>
        <begin position="232"/>
        <end position="241"/>
    </location>
</feature>
<keyword evidence="7" id="KW-1185">Reference proteome</keyword>
<accession>A0A8C0AT14</accession>
<dbReference type="Proteomes" id="UP000694555">
    <property type="component" value="Unplaced"/>
</dbReference>
<feature type="compositionally biased region" description="Low complexity" evidence="4">
    <location>
        <begin position="265"/>
        <end position="283"/>
    </location>
</feature>
<evidence type="ECO:0000256" key="3">
    <source>
        <dbReference type="ARBA" id="ARBA00023242"/>
    </source>
</evidence>
<evidence type="ECO:0000256" key="1">
    <source>
        <dbReference type="ARBA" id="ARBA00004123"/>
    </source>
</evidence>
<protein>
    <recommendedName>
        <fullName evidence="5">Symplekin/Pta1 N-terminal domain-containing protein</fullName>
    </recommendedName>
</protein>
<dbReference type="Gene3D" id="1.25.10.10">
    <property type="entry name" value="Leucine-rich Repeat Variant"/>
    <property type="match status" value="1"/>
</dbReference>
<feature type="domain" description="Symplekin/Pta1 N-terminal" evidence="5">
    <location>
        <begin position="117"/>
        <end position="220"/>
    </location>
</feature>
<evidence type="ECO:0000313" key="7">
    <source>
        <dbReference type="Proteomes" id="UP000694555"/>
    </source>
</evidence>
<evidence type="ECO:0000256" key="2">
    <source>
        <dbReference type="ARBA" id="ARBA00022664"/>
    </source>
</evidence>
<dbReference type="PANTHER" id="PTHR15245:SF20">
    <property type="entry name" value="SYMPLEKIN"/>
    <property type="match status" value="1"/>
</dbReference>
<reference evidence="6" key="1">
    <citation type="submission" date="2025-08" db="UniProtKB">
        <authorList>
            <consortium name="Ensembl"/>
        </authorList>
    </citation>
    <scope>IDENTIFICATION</scope>
</reference>
<evidence type="ECO:0000256" key="4">
    <source>
        <dbReference type="SAM" id="MobiDB-lite"/>
    </source>
</evidence>
<dbReference type="GO" id="GO:0005847">
    <property type="term" value="C:mRNA cleavage and polyadenylation specificity factor complex"/>
    <property type="evidence" value="ECO:0007669"/>
    <property type="project" value="TreeGrafter"/>
</dbReference>
<comment type="subcellular location">
    <subcellularLocation>
        <location evidence="1">Nucleus</location>
    </subcellularLocation>
</comment>
<dbReference type="InterPro" id="IPR032460">
    <property type="entry name" value="Symplekin/Pta1_N"/>
</dbReference>
<name>A0A8C0AT14_9AVES</name>
<dbReference type="InterPro" id="IPR021850">
    <property type="entry name" value="Symplekin/Pta1"/>
</dbReference>
<keyword evidence="3" id="KW-0539">Nucleus</keyword>
<dbReference type="Ensembl" id="ENSBJAT00000006891.1">
    <property type="protein sequence ID" value="ENSBJAP00000006694.1"/>
    <property type="gene ID" value="ENSBJAG00000004784.1"/>
</dbReference>
<proteinExistence type="predicted"/>
<dbReference type="Pfam" id="PF11935">
    <property type="entry name" value="SYMPK_PTA1_N"/>
    <property type="match status" value="1"/>
</dbReference>
<reference evidence="6" key="2">
    <citation type="submission" date="2025-09" db="UniProtKB">
        <authorList>
            <consortium name="Ensembl"/>
        </authorList>
    </citation>
    <scope>IDENTIFICATION</scope>
</reference>
<dbReference type="SUPFAM" id="SSF48371">
    <property type="entry name" value="ARM repeat"/>
    <property type="match status" value="1"/>
</dbReference>
<keyword evidence="2" id="KW-0507">mRNA processing</keyword>
<dbReference type="InterPro" id="IPR011989">
    <property type="entry name" value="ARM-like"/>
</dbReference>